<evidence type="ECO:0000256" key="11">
    <source>
        <dbReference type="ARBA" id="ARBA00023136"/>
    </source>
</evidence>
<evidence type="ECO:0000256" key="1">
    <source>
        <dbReference type="ARBA" id="ARBA00004304"/>
    </source>
</evidence>
<comment type="similarity">
    <text evidence="2 12">Belongs to the ATPase protein 8 family.</text>
</comment>
<proteinExistence type="inferred from homology"/>
<evidence type="ECO:0000256" key="6">
    <source>
        <dbReference type="ARBA" id="ARBA00022692"/>
    </source>
</evidence>
<evidence type="ECO:0000256" key="5">
    <source>
        <dbReference type="ARBA" id="ARBA00022547"/>
    </source>
</evidence>
<evidence type="ECO:0000256" key="12">
    <source>
        <dbReference type="RuleBase" id="RU003661"/>
    </source>
</evidence>
<evidence type="ECO:0000256" key="8">
    <source>
        <dbReference type="ARBA" id="ARBA00022989"/>
    </source>
</evidence>
<keyword evidence="7 12" id="KW-0375">Hydrogen ion transport</keyword>
<keyword evidence="5 12" id="KW-0138">CF(0)</keyword>
<geneLocation type="mitochondrion" evidence="13"/>
<evidence type="ECO:0000256" key="3">
    <source>
        <dbReference type="ARBA" id="ARBA00011291"/>
    </source>
</evidence>
<gene>
    <name evidence="13" type="primary">ATP8</name>
</gene>
<dbReference type="GO" id="GO:0015078">
    <property type="term" value="F:proton transmembrane transporter activity"/>
    <property type="evidence" value="ECO:0007669"/>
    <property type="project" value="InterPro"/>
</dbReference>
<dbReference type="Pfam" id="PF00895">
    <property type="entry name" value="ATP-synt_8"/>
    <property type="match status" value="1"/>
</dbReference>
<evidence type="ECO:0000256" key="4">
    <source>
        <dbReference type="ARBA" id="ARBA00022448"/>
    </source>
</evidence>
<dbReference type="GO" id="GO:0015986">
    <property type="term" value="P:proton motive force-driven ATP synthesis"/>
    <property type="evidence" value="ECO:0007669"/>
    <property type="project" value="InterPro"/>
</dbReference>
<protein>
    <recommendedName>
        <fullName evidence="12">ATP synthase complex subunit 8</fullName>
    </recommendedName>
</protein>
<evidence type="ECO:0000256" key="9">
    <source>
        <dbReference type="ARBA" id="ARBA00023065"/>
    </source>
</evidence>
<name>A0A6H0N3R7_9CUCU</name>
<keyword evidence="9 12" id="KW-0406">Ion transport</keyword>
<evidence type="ECO:0000256" key="7">
    <source>
        <dbReference type="ARBA" id="ARBA00022781"/>
    </source>
</evidence>
<dbReference type="AlphaFoldDB" id="A0A6H0N3R7"/>
<dbReference type="InterPro" id="IPR001421">
    <property type="entry name" value="ATP8_metazoa"/>
</dbReference>
<sequence length="51" mass="6128">MPQMAPLNWLILLVFFSSTFLLFKASNYWSLSYSIKTLSNKKIKQTLNWKW</sequence>
<evidence type="ECO:0000256" key="2">
    <source>
        <dbReference type="ARBA" id="ARBA00008892"/>
    </source>
</evidence>
<keyword evidence="10 12" id="KW-0496">Mitochondrion</keyword>
<evidence type="ECO:0000256" key="10">
    <source>
        <dbReference type="ARBA" id="ARBA00023128"/>
    </source>
</evidence>
<dbReference type="EMBL" id="MK614540">
    <property type="protein sequence ID" value="QIV24630.1"/>
    <property type="molecule type" value="Genomic_DNA"/>
</dbReference>
<dbReference type="GO" id="GO:0045259">
    <property type="term" value="C:proton-transporting ATP synthase complex"/>
    <property type="evidence" value="ECO:0007669"/>
    <property type="project" value="UniProtKB-KW"/>
</dbReference>
<organism evidence="13">
    <name type="scientific">Rhipidocerus australasiae</name>
    <dbReference type="NCBI Taxonomy" id="2547846"/>
    <lineage>
        <taxon>Eukaryota</taxon>
        <taxon>Metazoa</taxon>
        <taxon>Ecdysozoa</taxon>
        <taxon>Arthropoda</taxon>
        <taxon>Hexapoda</taxon>
        <taxon>Insecta</taxon>
        <taxon>Pterygota</taxon>
        <taxon>Neoptera</taxon>
        <taxon>Endopterygota</taxon>
        <taxon>Coleoptera</taxon>
        <taxon>Polyphaga</taxon>
        <taxon>Cucujiformia</taxon>
        <taxon>Chrysomeloidea</taxon>
        <taxon>Cerambycidae</taxon>
        <taxon>Prioninae</taxon>
        <taxon>Meroscelisini</taxon>
        <taxon>Rhipidocerus</taxon>
    </lineage>
</organism>
<dbReference type="GO" id="GO:0031966">
    <property type="term" value="C:mitochondrial membrane"/>
    <property type="evidence" value="ECO:0007669"/>
    <property type="project" value="UniProtKB-SubCell"/>
</dbReference>
<keyword evidence="6 12" id="KW-0812">Transmembrane</keyword>
<keyword evidence="8" id="KW-1133">Transmembrane helix</keyword>
<keyword evidence="4 12" id="KW-0813">Transport</keyword>
<accession>A0A6H0N3R7</accession>
<comment type="subcellular location">
    <subcellularLocation>
        <location evidence="1 12">Mitochondrion membrane</location>
        <topology evidence="1 12">Single-pass membrane protein</topology>
    </subcellularLocation>
</comment>
<evidence type="ECO:0000313" key="13">
    <source>
        <dbReference type="EMBL" id="QIV24630.1"/>
    </source>
</evidence>
<comment type="subunit">
    <text evidence="3">F-type ATPases have 2 components, CF(1) - the catalytic core - and CF(0) - the membrane proton channel.</text>
</comment>
<keyword evidence="11" id="KW-0472">Membrane</keyword>
<reference evidence="13" key="1">
    <citation type="journal article" date="2020" name="Syst. Entomol.">
        <title>Museomics reveals extensive cryptic diversity of Australian prionine longhorn beetles with implications for their classification and conservation.</title>
        <authorList>
            <person name="Jin M."/>
            <person name="Zwick A."/>
            <person name="Slipinski A."/>
            <person name="Keyzer R."/>
            <person name="Pang H."/>
        </authorList>
    </citation>
    <scope>NUCLEOTIDE SEQUENCE</scope>
</reference>